<evidence type="ECO:0000256" key="3">
    <source>
        <dbReference type="ARBA" id="ARBA00007685"/>
    </source>
</evidence>
<keyword evidence="13" id="KW-1185">Reference proteome</keyword>
<reference evidence="12" key="2">
    <citation type="submission" date="2020-05" db="UniProtKB">
        <authorList>
            <consortium name="EnsemblMetazoa"/>
        </authorList>
    </citation>
    <scope>IDENTIFICATION</scope>
    <source>
        <strain evidence="12">IAEA</strain>
    </source>
</reference>
<evidence type="ECO:0000256" key="2">
    <source>
        <dbReference type="ARBA" id="ARBA00004643"/>
    </source>
</evidence>
<comment type="subcellular location">
    <subcellularLocation>
        <location evidence="2">Endoplasmic reticulum membrane</location>
        <topology evidence="2">Single-pass type III membrane protein</topology>
    </subcellularLocation>
</comment>
<name>A0A1B0AF93_GLOPL</name>
<sequence length="134" mass="15502">MITDVQLAIFSNFLGVFLFLLVVLYHYINANSNAKSTEKAQSQDQPILMIFIVSVVSHFAIINDIEESHSSNGYLEKWCDTSPLWLHRFLDDEVCRNIELYDKDNIVYRINIARRNTIMPTSECARKTLGSHFN</sequence>
<proteinExistence type="inferred from homology"/>
<comment type="similarity">
    <text evidence="3">Belongs to the OST4 family.</text>
</comment>
<dbReference type="InterPro" id="IPR036330">
    <property type="entry name" value="Ost4p_sf"/>
</dbReference>
<keyword evidence="7" id="KW-0256">Endoplasmic reticulum</keyword>
<dbReference type="STRING" id="7398.A0A1B0AF93"/>
<dbReference type="VEuPathDB" id="VectorBase:GPAI043872"/>
<keyword evidence="9 11" id="KW-1133">Transmembrane helix</keyword>
<dbReference type="GO" id="GO:0018279">
    <property type="term" value="P:protein N-linked glycosylation via asparagine"/>
    <property type="evidence" value="ECO:0007669"/>
    <property type="project" value="TreeGrafter"/>
</dbReference>
<accession>A0A1B0AF93</accession>
<evidence type="ECO:0000313" key="13">
    <source>
        <dbReference type="Proteomes" id="UP000092445"/>
    </source>
</evidence>
<evidence type="ECO:0000256" key="1">
    <source>
        <dbReference type="ARBA" id="ARBA00002791"/>
    </source>
</evidence>
<feature type="transmembrane region" description="Helical" evidence="11">
    <location>
        <begin position="7"/>
        <end position="27"/>
    </location>
</feature>
<evidence type="ECO:0000256" key="4">
    <source>
        <dbReference type="ARBA" id="ARBA00011157"/>
    </source>
</evidence>
<dbReference type="Pfam" id="PF10215">
    <property type="entry name" value="Ost4"/>
    <property type="match status" value="1"/>
</dbReference>
<evidence type="ECO:0000313" key="12">
    <source>
        <dbReference type="EnsemblMetazoa" id="GPAI043872-PA"/>
    </source>
</evidence>
<dbReference type="InterPro" id="IPR018943">
    <property type="entry name" value="Oligosaccaryltransferase"/>
</dbReference>
<keyword evidence="6 11" id="KW-0812">Transmembrane</keyword>
<dbReference type="EnsemblMetazoa" id="GPAI043872-RA">
    <property type="protein sequence ID" value="GPAI043872-PA"/>
    <property type="gene ID" value="GPAI043872"/>
</dbReference>
<dbReference type="AlphaFoldDB" id="A0A1B0AF93"/>
<organism evidence="12 13">
    <name type="scientific">Glossina pallidipes</name>
    <name type="common">Tsetse fly</name>
    <dbReference type="NCBI Taxonomy" id="7398"/>
    <lineage>
        <taxon>Eukaryota</taxon>
        <taxon>Metazoa</taxon>
        <taxon>Ecdysozoa</taxon>
        <taxon>Arthropoda</taxon>
        <taxon>Hexapoda</taxon>
        <taxon>Insecta</taxon>
        <taxon>Pterygota</taxon>
        <taxon>Neoptera</taxon>
        <taxon>Endopterygota</taxon>
        <taxon>Diptera</taxon>
        <taxon>Brachycera</taxon>
        <taxon>Muscomorpha</taxon>
        <taxon>Hippoboscoidea</taxon>
        <taxon>Glossinidae</taxon>
        <taxon>Glossina</taxon>
    </lineage>
</organism>
<dbReference type="SUPFAM" id="SSF103464">
    <property type="entry name" value="Oligosaccharyltransferase subunit ost4p"/>
    <property type="match status" value="1"/>
</dbReference>
<dbReference type="Proteomes" id="UP000092445">
    <property type="component" value="Unassembled WGS sequence"/>
</dbReference>
<protein>
    <recommendedName>
        <fullName evidence="5">Dolichyl-diphosphooligosaccharide--protein glycosyltransferase subunit 4</fullName>
    </recommendedName>
</protein>
<dbReference type="PANTHER" id="PTHR48164:SF1">
    <property type="entry name" value="DOLICHYL-DIPHOSPHOOLIGOSACCHARIDE--PROTEIN GLYCOSYLTRANSFERASE SUBUNIT 4"/>
    <property type="match status" value="1"/>
</dbReference>
<comment type="subunit">
    <text evidence="4">Component of the oligosaccharyltransferase (OST) complex.</text>
</comment>
<evidence type="ECO:0000256" key="6">
    <source>
        <dbReference type="ARBA" id="ARBA00022692"/>
    </source>
</evidence>
<dbReference type="GO" id="GO:0008250">
    <property type="term" value="C:oligosaccharyltransferase complex"/>
    <property type="evidence" value="ECO:0007669"/>
    <property type="project" value="TreeGrafter"/>
</dbReference>
<keyword evidence="10 11" id="KW-0472">Membrane</keyword>
<evidence type="ECO:0000256" key="8">
    <source>
        <dbReference type="ARBA" id="ARBA00022968"/>
    </source>
</evidence>
<evidence type="ECO:0000256" key="10">
    <source>
        <dbReference type="ARBA" id="ARBA00023136"/>
    </source>
</evidence>
<dbReference type="PANTHER" id="PTHR48164">
    <property type="entry name" value="DOLICHYL-DIPHOSPHOOLIGOSACCHARIDE--PROTEIN GLYCOSYLTRANSFERASE SUBUNIT 4"/>
    <property type="match status" value="1"/>
</dbReference>
<evidence type="ECO:0000256" key="7">
    <source>
        <dbReference type="ARBA" id="ARBA00022824"/>
    </source>
</evidence>
<reference evidence="13" key="1">
    <citation type="submission" date="2014-03" db="EMBL/GenBank/DDBJ databases">
        <authorList>
            <person name="Aksoy S."/>
            <person name="Warren W."/>
            <person name="Wilson R.K."/>
        </authorList>
    </citation>
    <scope>NUCLEOTIDE SEQUENCE [LARGE SCALE GENOMIC DNA]</scope>
    <source>
        <strain evidence="13">IAEA</strain>
    </source>
</reference>
<evidence type="ECO:0000256" key="9">
    <source>
        <dbReference type="ARBA" id="ARBA00022989"/>
    </source>
</evidence>
<evidence type="ECO:0000256" key="11">
    <source>
        <dbReference type="SAM" id="Phobius"/>
    </source>
</evidence>
<evidence type="ECO:0000256" key="5">
    <source>
        <dbReference type="ARBA" id="ARBA00017662"/>
    </source>
</evidence>
<keyword evidence="8" id="KW-0735">Signal-anchor</keyword>
<comment type="function">
    <text evidence="1">Subunit of the oligosaccharyl transferase (OST) complex that catalyzes the initial transfer of a defined glycan (Glc(3)Man(9)GlcNAc(2) in eukaryotes) from the lipid carrier dolichol-pyrophosphate to an asparagine residue within an Asn-X-Ser/Thr consensus motif in nascent polypeptide chains, the first step in protein N-glycosylation. N-glycosylation occurs cotranslationally and the complex associates with the Sec61 complex at the channel-forming translocon complex that mediates protein translocation across the endoplasmic reticulum (ER). All subunits are required for a maximal enzyme activity.</text>
</comment>
<dbReference type="InterPro" id="IPR051307">
    <property type="entry name" value="OST4"/>
</dbReference>